<name>A0A285KKM1_9ACTN</name>
<evidence type="ECO:0000313" key="1">
    <source>
        <dbReference type="EMBL" id="SNY71821.1"/>
    </source>
</evidence>
<dbReference type="EMBL" id="OBDY01000041">
    <property type="protein sequence ID" value="SNY71821.1"/>
    <property type="molecule type" value="Genomic_DNA"/>
</dbReference>
<organism evidence="1 2">
    <name type="scientific">Paractinoplanes atraurantiacus</name>
    <dbReference type="NCBI Taxonomy" id="1036182"/>
    <lineage>
        <taxon>Bacteria</taxon>
        <taxon>Bacillati</taxon>
        <taxon>Actinomycetota</taxon>
        <taxon>Actinomycetes</taxon>
        <taxon>Micromonosporales</taxon>
        <taxon>Micromonosporaceae</taxon>
        <taxon>Paractinoplanes</taxon>
    </lineage>
</organism>
<evidence type="ECO:0000313" key="2">
    <source>
        <dbReference type="Proteomes" id="UP000219612"/>
    </source>
</evidence>
<sequence>MLGVGSDARIYVFDYERYRAEVVPGVLSLLRGGDVPPWLAGLPGSEWTDIWAPMAGRMRSRPVDLAAYCLWLGEDLAYLGNQLVMRPEGARQWLRCPSTTCPERSRCSFHAGAEQENVEELSFLYAAWVTLRCLGEGQFVGRSARPSAYDPLLEHLGVPGNDPIRLYLNALDVRGGVLGYEFENTGGTYGWLNPAETADLAARLDKLDLPRYERTFAAASAAFGAFHSGPSSELDWPALTLSFVRTVATIAATTGQGVLWGGDLYPESWRELLNL</sequence>
<dbReference type="Proteomes" id="UP000219612">
    <property type="component" value="Unassembled WGS sequence"/>
</dbReference>
<protein>
    <submittedName>
        <fullName evidence="1">Uncharacterized protein</fullName>
    </submittedName>
</protein>
<proteinExistence type="predicted"/>
<accession>A0A285KKM1</accession>
<gene>
    <name evidence="1" type="ORF">SAMN05421748_1417</name>
</gene>
<dbReference type="AlphaFoldDB" id="A0A285KKM1"/>
<keyword evidence="2" id="KW-1185">Reference proteome</keyword>
<reference evidence="1 2" key="1">
    <citation type="submission" date="2017-09" db="EMBL/GenBank/DDBJ databases">
        <authorList>
            <person name="Ehlers B."/>
            <person name="Leendertz F.H."/>
        </authorList>
    </citation>
    <scope>NUCLEOTIDE SEQUENCE [LARGE SCALE GENOMIC DNA]</scope>
    <source>
        <strain evidence="1 2">CGMCC 4.6857</strain>
    </source>
</reference>